<feature type="chain" id="PRO_5032389516" evidence="1">
    <location>
        <begin position="23"/>
        <end position="199"/>
    </location>
</feature>
<comment type="caution">
    <text evidence="2">The sequence shown here is derived from an EMBL/GenBank/DDBJ whole genome shotgun (WGS) entry which is preliminary data.</text>
</comment>
<dbReference type="EMBL" id="CAJNJA010097275">
    <property type="protein sequence ID" value="CAE7942637.1"/>
    <property type="molecule type" value="Genomic_DNA"/>
</dbReference>
<evidence type="ECO:0000313" key="3">
    <source>
        <dbReference type="Proteomes" id="UP000601435"/>
    </source>
</evidence>
<name>A0A813CJK7_9DINO</name>
<protein>
    <submittedName>
        <fullName evidence="2">Uncharacterized protein</fullName>
    </submittedName>
</protein>
<keyword evidence="1" id="KW-0732">Signal</keyword>
<dbReference type="Proteomes" id="UP000601435">
    <property type="component" value="Unassembled WGS sequence"/>
</dbReference>
<sequence length="199" mass="21894">MWCLRRRALHLASIFLATRSFAKKSQLGLTCGSTGACDEFEVELAEEELASEMQVELLQRMPMDIRLAASAEVARTDQVAKSKACLVDHLVGSWHVENALGIDGVTVLLQISPRSSGVCEDVVGQIHYLGKQTQYAISATALDNGKLHVKYVNKQAEPDYFHEGEYDLAKDSLLEDLGAVNGVKQNDNMELIFKRATPA</sequence>
<feature type="signal peptide" evidence="1">
    <location>
        <begin position="1"/>
        <end position="22"/>
    </location>
</feature>
<dbReference type="AlphaFoldDB" id="A0A813CJK7"/>
<reference evidence="2" key="1">
    <citation type="submission" date="2021-02" db="EMBL/GenBank/DDBJ databases">
        <authorList>
            <person name="Dougan E. K."/>
            <person name="Rhodes N."/>
            <person name="Thang M."/>
            <person name="Chan C."/>
        </authorList>
    </citation>
    <scope>NUCLEOTIDE SEQUENCE</scope>
</reference>
<gene>
    <name evidence="2" type="ORF">SNEC2469_LOCUS34743</name>
</gene>
<accession>A0A813CJK7</accession>
<dbReference type="OrthoDB" id="441355at2759"/>
<evidence type="ECO:0000313" key="2">
    <source>
        <dbReference type="EMBL" id="CAE7942637.1"/>
    </source>
</evidence>
<evidence type="ECO:0000256" key="1">
    <source>
        <dbReference type="SAM" id="SignalP"/>
    </source>
</evidence>
<organism evidence="2 3">
    <name type="scientific">Symbiodinium necroappetens</name>
    <dbReference type="NCBI Taxonomy" id="1628268"/>
    <lineage>
        <taxon>Eukaryota</taxon>
        <taxon>Sar</taxon>
        <taxon>Alveolata</taxon>
        <taxon>Dinophyceae</taxon>
        <taxon>Suessiales</taxon>
        <taxon>Symbiodiniaceae</taxon>
        <taxon>Symbiodinium</taxon>
    </lineage>
</organism>
<proteinExistence type="predicted"/>
<keyword evidence="3" id="KW-1185">Reference proteome</keyword>